<dbReference type="Pfam" id="PF10176">
    <property type="entry name" value="NEDD4_Bsd2"/>
    <property type="match status" value="1"/>
</dbReference>
<feature type="compositionally biased region" description="Low complexity" evidence="5">
    <location>
        <begin position="48"/>
        <end position="61"/>
    </location>
</feature>
<dbReference type="RefSeq" id="XP_002172779.2">
    <property type="nucleotide sequence ID" value="XM_002172743.2"/>
</dbReference>
<dbReference type="OrthoDB" id="10003116at2759"/>
<dbReference type="GO" id="GO:0030001">
    <property type="term" value="P:metal ion transport"/>
    <property type="evidence" value="ECO:0007669"/>
    <property type="project" value="InterPro"/>
</dbReference>
<evidence type="ECO:0000256" key="6">
    <source>
        <dbReference type="SAM" id="Phobius"/>
    </source>
</evidence>
<dbReference type="STRING" id="402676.B6JY68"/>
<dbReference type="GO" id="GO:0006511">
    <property type="term" value="P:ubiquitin-dependent protein catabolic process"/>
    <property type="evidence" value="ECO:0000318"/>
    <property type="project" value="GO_Central"/>
</dbReference>
<dbReference type="GO" id="GO:0005794">
    <property type="term" value="C:Golgi apparatus"/>
    <property type="evidence" value="ECO:0000318"/>
    <property type="project" value="GO_Central"/>
</dbReference>
<dbReference type="VEuPathDB" id="FungiDB:SJAG_01527"/>
<evidence type="ECO:0000313" key="7">
    <source>
        <dbReference type="EMBL" id="EEB06486.2"/>
    </source>
</evidence>
<dbReference type="GO" id="GO:0007034">
    <property type="term" value="P:vacuolar transport"/>
    <property type="evidence" value="ECO:0007669"/>
    <property type="project" value="InterPro"/>
</dbReference>
<dbReference type="PANTHER" id="PTHR13396">
    <property type="entry name" value="NEDD4 FAMILY INTERACTING PROTEIN 1/2"/>
    <property type="match status" value="1"/>
</dbReference>
<keyword evidence="3 6" id="KW-1133">Transmembrane helix</keyword>
<feature type="region of interest" description="Disordered" evidence="5">
    <location>
        <begin position="1"/>
        <end position="120"/>
    </location>
</feature>
<dbReference type="AlphaFoldDB" id="B6JY68"/>
<dbReference type="GO" id="GO:0031398">
    <property type="term" value="P:positive regulation of protein ubiquitination"/>
    <property type="evidence" value="ECO:0000318"/>
    <property type="project" value="GO_Central"/>
</dbReference>
<comment type="subcellular location">
    <subcellularLocation>
        <location evidence="1">Membrane</location>
        <topology evidence="1">Multi-pass membrane protein</topology>
    </subcellularLocation>
</comment>
<keyword evidence="2 6" id="KW-0812">Transmembrane</keyword>
<evidence type="ECO:0000256" key="5">
    <source>
        <dbReference type="SAM" id="MobiDB-lite"/>
    </source>
</evidence>
<evidence type="ECO:0000256" key="3">
    <source>
        <dbReference type="ARBA" id="ARBA00022989"/>
    </source>
</evidence>
<keyword evidence="9" id="KW-1185">Reference proteome</keyword>
<dbReference type="GO" id="GO:0005783">
    <property type="term" value="C:endoplasmic reticulum"/>
    <property type="evidence" value="ECO:0000318"/>
    <property type="project" value="GO_Central"/>
</dbReference>
<feature type="transmembrane region" description="Helical" evidence="6">
    <location>
        <begin position="226"/>
        <end position="251"/>
    </location>
</feature>
<reference evidence="7 9" key="1">
    <citation type="journal article" date="2011" name="Science">
        <title>Comparative functional genomics of the fission yeasts.</title>
        <authorList>
            <person name="Rhind N."/>
            <person name="Chen Z."/>
            <person name="Yassour M."/>
            <person name="Thompson D.A."/>
            <person name="Haas B.J."/>
            <person name="Habib N."/>
            <person name="Wapinski I."/>
            <person name="Roy S."/>
            <person name="Lin M.F."/>
            <person name="Heiman D.I."/>
            <person name="Young S.K."/>
            <person name="Furuya K."/>
            <person name="Guo Y."/>
            <person name="Pidoux A."/>
            <person name="Chen H.M."/>
            <person name="Robbertse B."/>
            <person name="Goldberg J.M."/>
            <person name="Aoki K."/>
            <person name="Bayne E.H."/>
            <person name="Berlin A.M."/>
            <person name="Desjardins C.A."/>
            <person name="Dobbs E."/>
            <person name="Dukaj L."/>
            <person name="Fan L."/>
            <person name="FitzGerald M.G."/>
            <person name="French C."/>
            <person name="Gujja S."/>
            <person name="Hansen K."/>
            <person name="Keifenheim D."/>
            <person name="Levin J.Z."/>
            <person name="Mosher R.A."/>
            <person name="Mueller C.A."/>
            <person name="Pfiffner J."/>
            <person name="Priest M."/>
            <person name="Russ C."/>
            <person name="Smialowska A."/>
            <person name="Swoboda P."/>
            <person name="Sykes S.M."/>
            <person name="Vaughn M."/>
            <person name="Vengrova S."/>
            <person name="Yoder R."/>
            <person name="Zeng Q."/>
            <person name="Allshire R."/>
            <person name="Baulcombe D."/>
            <person name="Birren B.W."/>
            <person name="Brown W."/>
            <person name="Ekwall K."/>
            <person name="Kellis M."/>
            <person name="Leatherwood J."/>
            <person name="Levin H."/>
            <person name="Margalit H."/>
            <person name="Martienssen R."/>
            <person name="Nieduszynski C.A."/>
            <person name="Spatafora J.W."/>
            <person name="Friedman N."/>
            <person name="Dalgaard J.Z."/>
            <person name="Baumann P."/>
            <person name="Niki H."/>
            <person name="Regev A."/>
            <person name="Nusbaum C."/>
        </authorList>
    </citation>
    <scope>NUCLEOTIDE SEQUENCE [LARGE SCALE GENOMIC DNA]</scope>
    <source>
        <strain evidence="9">yFS275 / FY16936</strain>
    </source>
</reference>
<protein>
    <submittedName>
        <fullName evidence="7">Heavy metal ion homeostasis protein</fullName>
    </submittedName>
</protein>
<name>B6JY68_SCHJY</name>
<keyword evidence="4 6" id="KW-0472">Membrane</keyword>
<feature type="transmembrane region" description="Helical" evidence="6">
    <location>
        <begin position="154"/>
        <end position="179"/>
    </location>
</feature>
<dbReference type="OMA" id="PYWDTTM"/>
<dbReference type="EMBL" id="KE651168">
    <property type="protein sequence ID" value="EEB06486.2"/>
    <property type="molecule type" value="Genomic_DNA"/>
</dbReference>
<evidence type="ECO:0000256" key="2">
    <source>
        <dbReference type="ARBA" id="ARBA00022692"/>
    </source>
</evidence>
<organism evidence="7 9">
    <name type="scientific">Schizosaccharomyces japonicus (strain yFS275 / FY16936)</name>
    <name type="common">Fission yeast</name>
    <dbReference type="NCBI Taxonomy" id="402676"/>
    <lineage>
        <taxon>Eukaryota</taxon>
        <taxon>Fungi</taxon>
        <taxon>Dikarya</taxon>
        <taxon>Ascomycota</taxon>
        <taxon>Taphrinomycotina</taxon>
        <taxon>Schizosaccharomycetes</taxon>
        <taxon>Schizosaccharomycetales</taxon>
        <taxon>Schizosaccharomycetaceae</taxon>
        <taxon>Schizosaccharomyces</taxon>
    </lineage>
</organism>
<gene>
    <name evidence="8" type="primary">bsd1</name>
    <name evidence="7" type="ORF">SJAG_01527</name>
</gene>
<dbReference type="GO" id="GO:0005773">
    <property type="term" value="C:vacuole"/>
    <property type="evidence" value="ECO:0007669"/>
    <property type="project" value="EnsemblFungi"/>
</dbReference>
<sequence length="273" mass="29367">MSEYSRVPTQPSPPPSPSRRSIDAAFEPTEDADERAPLFLGNEPDSQPAANPASNSAASPAYTELSHLPAEGEIANDRVVTSPTPSSTEGTGVDERAPEARSNTSDAGEKEEEEPPSYDEVAADAVPSYWDTTLFLPGYEPSDVYIDGIPVGTVYGFCINSAVSIIFPFVGFLMTYIMATSHAARFGSQVGLSATLIERGITLWTDSTTAGNEHAVPDETESMYQFIAAVSLVCTGSIMFLLDVFFFLRVLRMKRAISRSTNETNETETPTAA</sequence>
<evidence type="ECO:0000256" key="1">
    <source>
        <dbReference type="ARBA" id="ARBA00004141"/>
    </source>
</evidence>
<dbReference type="JaponicusDB" id="SJAG_01527">
    <property type="gene designation" value="bsd1"/>
</dbReference>
<accession>B6JY68</accession>
<dbReference type="GeneID" id="7048712"/>
<dbReference type="InterPro" id="IPR019325">
    <property type="entry name" value="NEDD4/Bsd2"/>
</dbReference>
<dbReference type="eggNOG" id="KOG4812">
    <property type="taxonomic scope" value="Eukaryota"/>
</dbReference>
<feature type="compositionally biased region" description="Low complexity" evidence="5">
    <location>
        <begin position="79"/>
        <end position="88"/>
    </location>
</feature>
<dbReference type="GO" id="GO:0048471">
    <property type="term" value="C:perinuclear region of cytoplasm"/>
    <property type="evidence" value="ECO:0000318"/>
    <property type="project" value="GO_Central"/>
</dbReference>
<dbReference type="GO" id="GO:0016020">
    <property type="term" value="C:membrane"/>
    <property type="evidence" value="ECO:0007669"/>
    <property type="project" value="UniProtKB-SubCell"/>
</dbReference>
<evidence type="ECO:0000313" key="9">
    <source>
        <dbReference type="Proteomes" id="UP000001744"/>
    </source>
</evidence>
<evidence type="ECO:0000256" key="4">
    <source>
        <dbReference type="ARBA" id="ARBA00023136"/>
    </source>
</evidence>
<dbReference type="HOGENOM" id="CLU_041193_3_0_1"/>
<dbReference type="Proteomes" id="UP000001744">
    <property type="component" value="Unassembled WGS sequence"/>
</dbReference>
<proteinExistence type="predicted"/>
<evidence type="ECO:0000313" key="8">
    <source>
        <dbReference type="JaponicusDB" id="SJAG_01527"/>
    </source>
</evidence>
<dbReference type="PANTHER" id="PTHR13396:SF5">
    <property type="entry name" value="NEDD4 FAMILY INTERACTING PROTEIN"/>
    <property type="match status" value="1"/>
</dbReference>